<dbReference type="InterPro" id="IPR003593">
    <property type="entry name" value="AAA+_ATPase"/>
</dbReference>
<comment type="subcellular location">
    <subcellularLocation>
        <location evidence="1">Cell membrane</location>
        <topology evidence="1">Multi-pass membrane protein</topology>
    </subcellularLocation>
</comment>
<dbReference type="InterPro" id="IPR011527">
    <property type="entry name" value="ABC1_TM_dom"/>
</dbReference>
<dbReference type="InterPro" id="IPR017871">
    <property type="entry name" value="ABC_transporter-like_CS"/>
</dbReference>
<evidence type="ECO:0000256" key="10">
    <source>
        <dbReference type="SAM" id="Phobius"/>
    </source>
</evidence>
<dbReference type="Proteomes" id="UP000325614">
    <property type="component" value="Chromosome"/>
</dbReference>
<dbReference type="PROSITE" id="PS50893">
    <property type="entry name" value="ABC_TRANSPORTER_2"/>
    <property type="match status" value="1"/>
</dbReference>
<evidence type="ECO:0000313" key="14">
    <source>
        <dbReference type="Proteomes" id="UP000325614"/>
    </source>
</evidence>
<evidence type="ECO:0000256" key="7">
    <source>
        <dbReference type="ARBA" id="ARBA00022989"/>
    </source>
</evidence>
<dbReference type="CDD" id="cd03223">
    <property type="entry name" value="ABCD_peroxisomal_ALDP"/>
    <property type="match status" value="1"/>
</dbReference>
<feature type="domain" description="ABC transmembrane type-1" evidence="12">
    <location>
        <begin position="86"/>
        <end position="383"/>
    </location>
</feature>
<evidence type="ECO:0000256" key="8">
    <source>
        <dbReference type="ARBA" id="ARBA00023136"/>
    </source>
</evidence>
<dbReference type="InterPro" id="IPR003439">
    <property type="entry name" value="ABC_transporter-like_ATP-bd"/>
</dbReference>
<evidence type="ECO:0000256" key="1">
    <source>
        <dbReference type="ARBA" id="ARBA00004651"/>
    </source>
</evidence>
<accession>A0A5P9JXG1</accession>
<dbReference type="PROSITE" id="PS00675">
    <property type="entry name" value="SIGMA54_INTERACT_1"/>
    <property type="match status" value="1"/>
</dbReference>
<dbReference type="SUPFAM" id="SSF52540">
    <property type="entry name" value="P-loop containing nucleoside triphosphate hydrolases"/>
    <property type="match status" value="1"/>
</dbReference>
<feature type="transmembrane region" description="Helical" evidence="10">
    <location>
        <begin position="118"/>
        <end position="142"/>
    </location>
</feature>
<sequence>MRDIGEPVGARLGRTEPQPLLGLERRWAHPGIGGARKPALQSSERRVSEEERAVDRRRLFARFWRAASGFWTGVRRREAWFLTLSLLAIILGQLFIQYRLNVWNRDIFNALEQQDVALVGRLALLFVPLALGAVAFNVASVWGRLTTQRAWRAWLTDYQIDRWLKNGRYYQLNLVKGEHRNPEFRIADDTRIATESPVDFAFGVTTAVLTAVTFIGVLWAVGGGISFELGGRSVAIPGYLVFVAVLYSVITTTAMIFIGRRFVEVAEGKNQAEAEFRYAVTRLRENGESIALLGGEPEERSSLSIALGHVIAQWKALCGQYMRTTVVSYGNFVLAPVIPLILCAPKYLAGTMTLGEVMQAATAFVTVQQSFNWLVENYPKLADWTASANRVAGLIVSLDKLEYAERPGTGRIVRREDEATAALRLHGVSVTLDDGTAVVGETEVEIHPGERVLVVGESGAGKSTLIRAIAGLWPWGEGEIIIRKGAKLFFMPQRPYVPMGTLKHAVAYPQPTGSLDDEAVKEAMRAAGLGHLAERINDEGEPWDRTLSGGEQQRLAFAELFIQRPDIIVMDEATSALDPETQDVLMDRIIERLPDSAIISVGHRPELEAFHNRRLVLARREQGAKLVADEPLSPRTFAMRRAMALLFRRPSSSQTRPAERTREREEA</sequence>
<dbReference type="InterPro" id="IPR036640">
    <property type="entry name" value="ABC1_TM_sf"/>
</dbReference>
<dbReference type="EMBL" id="CP045423">
    <property type="protein sequence ID" value="QFU15915.1"/>
    <property type="molecule type" value="Genomic_DNA"/>
</dbReference>
<dbReference type="InterPro" id="IPR050835">
    <property type="entry name" value="ABC_transporter_sub-D"/>
</dbReference>
<dbReference type="GO" id="GO:0140359">
    <property type="term" value="F:ABC-type transporter activity"/>
    <property type="evidence" value="ECO:0007669"/>
    <property type="project" value="InterPro"/>
</dbReference>
<dbReference type="Pfam" id="PF00005">
    <property type="entry name" value="ABC_tran"/>
    <property type="match status" value="1"/>
</dbReference>
<evidence type="ECO:0000313" key="13">
    <source>
        <dbReference type="EMBL" id="QFU15915.1"/>
    </source>
</evidence>
<evidence type="ECO:0000259" key="11">
    <source>
        <dbReference type="PROSITE" id="PS50893"/>
    </source>
</evidence>
<evidence type="ECO:0000256" key="6">
    <source>
        <dbReference type="ARBA" id="ARBA00022840"/>
    </source>
</evidence>
<feature type="region of interest" description="Disordered" evidence="9">
    <location>
        <begin position="648"/>
        <end position="667"/>
    </location>
</feature>
<protein>
    <submittedName>
        <fullName evidence="13">ATP-binding cassette domain-containing protein</fullName>
    </submittedName>
</protein>
<dbReference type="PANTHER" id="PTHR11384:SF59">
    <property type="entry name" value="LYSOSOMAL COBALAMIN TRANSPORTER ABCD4"/>
    <property type="match status" value="1"/>
</dbReference>
<evidence type="ECO:0000256" key="5">
    <source>
        <dbReference type="ARBA" id="ARBA00022741"/>
    </source>
</evidence>
<dbReference type="AlphaFoldDB" id="A0A5P9JXG1"/>
<dbReference type="PROSITE" id="PS00211">
    <property type="entry name" value="ABC_TRANSPORTER_1"/>
    <property type="match status" value="1"/>
</dbReference>
<evidence type="ECO:0000259" key="12">
    <source>
        <dbReference type="PROSITE" id="PS50929"/>
    </source>
</evidence>
<feature type="compositionally biased region" description="Basic and acidic residues" evidence="9">
    <location>
        <begin position="657"/>
        <end position="667"/>
    </location>
</feature>
<comment type="similarity">
    <text evidence="2">Belongs to the ABC transporter superfamily.</text>
</comment>
<dbReference type="GO" id="GO:0016887">
    <property type="term" value="F:ATP hydrolysis activity"/>
    <property type="evidence" value="ECO:0007669"/>
    <property type="project" value="InterPro"/>
</dbReference>
<feature type="transmembrane region" description="Helical" evidence="10">
    <location>
        <begin position="200"/>
        <end position="222"/>
    </location>
</feature>
<dbReference type="SUPFAM" id="SSF90123">
    <property type="entry name" value="ABC transporter transmembrane region"/>
    <property type="match status" value="1"/>
</dbReference>
<feature type="transmembrane region" description="Helical" evidence="10">
    <location>
        <begin position="79"/>
        <end position="98"/>
    </location>
</feature>
<evidence type="ECO:0000256" key="9">
    <source>
        <dbReference type="SAM" id="MobiDB-lite"/>
    </source>
</evidence>
<keyword evidence="3" id="KW-0813">Transport</keyword>
<dbReference type="PANTHER" id="PTHR11384">
    <property type="entry name" value="ATP-BINDING CASSETTE, SUB-FAMILY D MEMBER"/>
    <property type="match status" value="1"/>
</dbReference>
<dbReference type="GO" id="GO:0005524">
    <property type="term" value="F:ATP binding"/>
    <property type="evidence" value="ECO:0007669"/>
    <property type="project" value="UniProtKB-KW"/>
</dbReference>
<dbReference type="PROSITE" id="PS50929">
    <property type="entry name" value="ABC_TM1F"/>
    <property type="match status" value="1"/>
</dbReference>
<gene>
    <name evidence="13" type="ORF">GDR74_06600</name>
</gene>
<dbReference type="InterPro" id="IPR027417">
    <property type="entry name" value="P-loop_NTPase"/>
</dbReference>
<reference evidence="13 14" key="1">
    <citation type="submission" date="2019-10" db="EMBL/GenBank/DDBJ databases">
        <title>Isolation, Identification of Microvirga thermotolerans HR1, a novel thermophilic bacterium and Comparative Genomics of the genus Microvirga.</title>
        <authorList>
            <person name="Li J."/>
            <person name="Zhang W."/>
            <person name="Lin M."/>
            <person name="Wang J."/>
        </authorList>
    </citation>
    <scope>NUCLEOTIDE SEQUENCE [LARGE SCALE GENOMIC DNA]</scope>
    <source>
        <strain evidence="13 14">HR1</strain>
    </source>
</reference>
<keyword evidence="7 10" id="KW-1133">Transmembrane helix</keyword>
<keyword evidence="8 10" id="KW-0472">Membrane</keyword>
<evidence type="ECO:0000256" key="2">
    <source>
        <dbReference type="ARBA" id="ARBA00005417"/>
    </source>
</evidence>
<evidence type="ECO:0000256" key="4">
    <source>
        <dbReference type="ARBA" id="ARBA00022692"/>
    </source>
</evidence>
<feature type="domain" description="ABC transporter" evidence="11">
    <location>
        <begin position="423"/>
        <end position="645"/>
    </location>
</feature>
<dbReference type="GO" id="GO:0005886">
    <property type="term" value="C:plasma membrane"/>
    <property type="evidence" value="ECO:0007669"/>
    <property type="project" value="UniProtKB-SubCell"/>
</dbReference>
<dbReference type="InterPro" id="IPR025662">
    <property type="entry name" value="Sigma_54_int_dom_ATP-bd_1"/>
</dbReference>
<dbReference type="KEGG" id="mico:GDR74_06600"/>
<feature type="transmembrane region" description="Helical" evidence="10">
    <location>
        <begin position="234"/>
        <end position="259"/>
    </location>
</feature>
<dbReference type="Pfam" id="PF06472">
    <property type="entry name" value="ABC_membrane_2"/>
    <property type="match status" value="1"/>
</dbReference>
<organism evidence="13 14">
    <name type="scientific">Microvirga thermotolerans</name>
    <dbReference type="NCBI Taxonomy" id="2651334"/>
    <lineage>
        <taxon>Bacteria</taxon>
        <taxon>Pseudomonadati</taxon>
        <taxon>Pseudomonadota</taxon>
        <taxon>Alphaproteobacteria</taxon>
        <taxon>Hyphomicrobiales</taxon>
        <taxon>Methylobacteriaceae</taxon>
        <taxon>Microvirga</taxon>
    </lineage>
</organism>
<name>A0A5P9JXG1_9HYPH</name>
<keyword evidence="6 13" id="KW-0067">ATP-binding</keyword>
<dbReference type="Gene3D" id="1.20.1560.10">
    <property type="entry name" value="ABC transporter type 1, transmembrane domain"/>
    <property type="match status" value="1"/>
</dbReference>
<evidence type="ECO:0000256" key="3">
    <source>
        <dbReference type="ARBA" id="ARBA00022448"/>
    </source>
</evidence>
<keyword evidence="4 10" id="KW-0812">Transmembrane</keyword>
<dbReference type="SMART" id="SM00382">
    <property type="entry name" value="AAA"/>
    <property type="match status" value="1"/>
</dbReference>
<keyword evidence="5" id="KW-0547">Nucleotide-binding</keyword>
<keyword evidence="14" id="KW-1185">Reference proteome</keyword>
<dbReference type="Gene3D" id="3.40.50.300">
    <property type="entry name" value="P-loop containing nucleotide triphosphate hydrolases"/>
    <property type="match status" value="1"/>
</dbReference>
<proteinExistence type="inferred from homology"/>